<dbReference type="SUPFAM" id="SSF48371">
    <property type="entry name" value="ARM repeat"/>
    <property type="match status" value="1"/>
</dbReference>
<proteinExistence type="evidence at transcript level"/>
<dbReference type="PANTHER" id="PTHR13022">
    <property type="entry name" value="EUKARYOTIC TRANSLATION INITIATION FACTOR 3 SUBUNIT 11"/>
    <property type="match status" value="1"/>
</dbReference>
<dbReference type="InterPro" id="IPR016024">
    <property type="entry name" value="ARM-type_fold"/>
</dbReference>
<dbReference type="GO" id="GO:0005852">
    <property type="term" value="C:eukaryotic translation initiation factor 3 complex"/>
    <property type="evidence" value="ECO:0007669"/>
    <property type="project" value="UniProtKB-UniRule"/>
</dbReference>
<dbReference type="InterPro" id="IPR000717">
    <property type="entry name" value="PCI_dom"/>
</dbReference>
<organism evidence="7">
    <name type="scientific">Caligus rogercresseyi</name>
    <name type="common">Sea louse</name>
    <dbReference type="NCBI Taxonomy" id="217165"/>
    <lineage>
        <taxon>Eukaryota</taxon>
        <taxon>Metazoa</taxon>
        <taxon>Ecdysozoa</taxon>
        <taxon>Arthropoda</taxon>
        <taxon>Crustacea</taxon>
        <taxon>Multicrustacea</taxon>
        <taxon>Hexanauplia</taxon>
        <taxon>Copepoda</taxon>
        <taxon>Siphonostomatoida</taxon>
        <taxon>Caligidae</taxon>
        <taxon>Caligus</taxon>
    </lineage>
</organism>
<dbReference type="GO" id="GO:0043022">
    <property type="term" value="F:ribosome binding"/>
    <property type="evidence" value="ECO:0007669"/>
    <property type="project" value="InterPro"/>
</dbReference>
<keyword evidence="3 5" id="KW-0648">Protein biosynthesis</keyword>
<dbReference type="InterPro" id="IPR036390">
    <property type="entry name" value="WH_DNA-bd_sf"/>
</dbReference>
<sequence>MSQTEAKRSDVRSMLQGINRYNPENIPTLEYYVDLQSKEDTYDLEANLTLLKLYQSDPKNLQLTYVCQVLIKALTNLPHSDFVLCKCLLSQDTLHKPEVQTIQNLASLLETCRFKDFWNKVHIVQDIVRLVQGFEDSIRRFVRHVISITYQRIPDETIGELLGLVDETSINKWIERNEWTQSESGYVIVVNQEEMIKTKQITEKIDFDSVASIMASCF</sequence>
<comment type="subunit">
    <text evidence="5">Component of the eukaryotic translation initiation factor 3 (eIF-3) complex.</text>
</comment>
<evidence type="ECO:0000259" key="6">
    <source>
        <dbReference type="PROSITE" id="PS50250"/>
    </source>
</evidence>
<evidence type="ECO:0000256" key="1">
    <source>
        <dbReference type="ARBA" id="ARBA00022490"/>
    </source>
</evidence>
<name>C1BPB7_CALRO</name>
<dbReference type="InterPro" id="IPR036388">
    <property type="entry name" value="WH-like_DNA-bd_sf"/>
</dbReference>
<dbReference type="PANTHER" id="PTHR13022:SF0">
    <property type="entry name" value="EUKARYOTIC TRANSLATION INITIATION FACTOR 3 SUBUNIT K"/>
    <property type="match status" value="1"/>
</dbReference>
<comment type="function">
    <text evidence="4">Component of the eukaryotic translation initiation factor 3 (eIF-3) complex, which is required for several steps in the initiation of protein synthesis. The eIF-3 complex associates with the 40S ribosome and facilitates the recruitment of eIF-1, eIF-1A, eIF-2:GTP:methionyl-tRNAi and eIF-5 to form the 43S pre-initiation complex (43S PIC). The eIF-3 complex stimulates mRNA recruitment to the 43S PIC and scanning of the mRNA for AUG recognition. The eIF-3 complex is also required for disassembly and recycling of post-termination ribosomal complexes and subsequently prevents premature joining of the 40S and 60S ribosomal subunits prior to initiation. The eIF-3 complex specifically targets and initiates translation of a subset of mRNAs involved in cell proliferation, including cell cycling, differentiation and apoptosis, and uses different modes of RNA stem-loop binding to exert either translational activation or repression.</text>
</comment>
<comment type="similarity">
    <text evidence="5">Belongs to the eIF-3 subunit K family.</text>
</comment>
<dbReference type="GO" id="GO:0033290">
    <property type="term" value="C:eukaryotic 48S preinitiation complex"/>
    <property type="evidence" value="ECO:0007669"/>
    <property type="project" value="UniProtKB-UniRule"/>
</dbReference>
<dbReference type="AlphaFoldDB" id="C1BPB7"/>
<dbReference type="GO" id="GO:0016282">
    <property type="term" value="C:eukaryotic 43S preinitiation complex"/>
    <property type="evidence" value="ECO:0007669"/>
    <property type="project" value="UniProtKB-UniRule"/>
</dbReference>
<dbReference type="SUPFAM" id="SSF46785">
    <property type="entry name" value="Winged helix' DNA-binding domain"/>
    <property type="match status" value="1"/>
</dbReference>
<dbReference type="InterPro" id="IPR009374">
    <property type="entry name" value="eIF3k"/>
</dbReference>
<dbReference type="Pfam" id="PF10075">
    <property type="entry name" value="CSN8_PSD8_EIF3K"/>
    <property type="match status" value="1"/>
</dbReference>
<dbReference type="Gene3D" id="1.10.10.10">
    <property type="entry name" value="Winged helix-like DNA-binding domain superfamily/Winged helix DNA-binding domain"/>
    <property type="match status" value="1"/>
</dbReference>
<accession>C1BPB7</accession>
<comment type="function">
    <text evidence="5">Component of the eukaryotic translation initiation factor 3 (eIF-3) complex, which is involved in protein synthesis of a specialized repertoire of mRNAs and, together with other initiation factors, stimulates binding of mRNA and methionyl-tRNAi to the 40S ribosome. The eIF-3 complex specifically targets and initiates translation of a subset of mRNAs involved in cell proliferation.</text>
</comment>
<dbReference type="InterPro" id="IPR033464">
    <property type="entry name" value="CSN8_PSD8_EIF3K"/>
</dbReference>
<dbReference type="GO" id="GO:0003723">
    <property type="term" value="F:RNA binding"/>
    <property type="evidence" value="ECO:0007669"/>
    <property type="project" value="UniProtKB-UniRule"/>
</dbReference>
<keyword evidence="1 5" id="KW-0963">Cytoplasm</keyword>
<keyword evidence="2 5" id="KW-0396">Initiation factor</keyword>
<dbReference type="InterPro" id="IPR016020">
    <property type="entry name" value="Transl_init_fac_sub12_N_euk"/>
</dbReference>
<dbReference type="EMBL" id="BT076446">
    <property type="protein sequence ID" value="ACO10870.1"/>
    <property type="molecule type" value="mRNA"/>
</dbReference>
<dbReference type="FunFam" id="1.10.10.10:FF:000212">
    <property type="entry name" value="Eukaryotic translation initiation factor 3 subunit K"/>
    <property type="match status" value="1"/>
</dbReference>
<dbReference type="Gene3D" id="1.25.40.250">
    <property type="entry name" value="ARM repeat, domain 1"/>
    <property type="match status" value="1"/>
</dbReference>
<dbReference type="GO" id="GO:0003743">
    <property type="term" value="F:translation initiation factor activity"/>
    <property type="evidence" value="ECO:0007669"/>
    <property type="project" value="UniProtKB-UniRule"/>
</dbReference>
<evidence type="ECO:0000256" key="4">
    <source>
        <dbReference type="ARBA" id="ARBA00057041"/>
    </source>
</evidence>
<comment type="subcellular location">
    <subcellularLocation>
        <location evidence="5">Cytoplasm</location>
    </subcellularLocation>
</comment>
<dbReference type="GO" id="GO:0006446">
    <property type="term" value="P:regulation of translational initiation"/>
    <property type="evidence" value="ECO:0007669"/>
    <property type="project" value="InterPro"/>
</dbReference>
<feature type="domain" description="PCI" evidence="6">
    <location>
        <begin position="42"/>
        <end position="218"/>
    </location>
</feature>
<dbReference type="HAMAP" id="MF_03010">
    <property type="entry name" value="eIF3k"/>
    <property type="match status" value="1"/>
</dbReference>
<reference evidence="7" key="1">
    <citation type="submission" date="2009-03" db="EMBL/GenBank/DDBJ databases">
        <title>Caligus rogercresseyi ESTs and full-length cDNAs.</title>
        <authorList>
            <person name="Yasuike M."/>
            <person name="von Schalburg K."/>
            <person name="Cooper G."/>
            <person name="Leong J."/>
            <person name="Jones S.R.M."/>
            <person name="Koop B.F."/>
        </authorList>
    </citation>
    <scope>NUCLEOTIDE SEQUENCE</scope>
    <source>
        <tissue evidence="7">Whole tissue</tissue>
    </source>
</reference>
<dbReference type="GO" id="GO:0001732">
    <property type="term" value="P:formation of cytoplasmic translation initiation complex"/>
    <property type="evidence" value="ECO:0007669"/>
    <property type="project" value="UniProtKB-UniRule"/>
</dbReference>
<dbReference type="FunFam" id="1.25.40.250:FF:000001">
    <property type="entry name" value="Eukaryotic translation initiation factor 3 subunit K"/>
    <property type="match status" value="1"/>
</dbReference>
<evidence type="ECO:0000256" key="2">
    <source>
        <dbReference type="ARBA" id="ARBA00022540"/>
    </source>
</evidence>
<dbReference type="PROSITE" id="PS50250">
    <property type="entry name" value="PCI"/>
    <property type="match status" value="1"/>
</dbReference>
<protein>
    <recommendedName>
        <fullName evidence="5">Eukaryotic translation initiation factor 3 subunit K</fullName>
        <shortName evidence="5">eIF3k</shortName>
    </recommendedName>
    <alternativeName>
        <fullName evidence="5">eIF-3 p25</fullName>
    </alternativeName>
</protein>
<evidence type="ECO:0000313" key="7">
    <source>
        <dbReference type="EMBL" id="ACO10870.1"/>
    </source>
</evidence>
<gene>
    <name evidence="7" type="primary">EIF3K</name>
</gene>
<evidence type="ECO:0000256" key="3">
    <source>
        <dbReference type="ARBA" id="ARBA00022917"/>
    </source>
</evidence>
<evidence type="ECO:0000256" key="5">
    <source>
        <dbReference type="HAMAP-Rule" id="MF_03010"/>
    </source>
</evidence>